<comment type="caution">
    <text evidence="1">The sequence shown here is derived from an EMBL/GenBank/DDBJ whole genome shotgun (WGS) entry which is preliminary data.</text>
</comment>
<organism evidence="1 2">
    <name type="scientific">Antrihabitans stalagmiti</name>
    <dbReference type="NCBI Taxonomy" id="2799499"/>
    <lineage>
        <taxon>Bacteria</taxon>
        <taxon>Bacillati</taxon>
        <taxon>Actinomycetota</taxon>
        <taxon>Actinomycetes</taxon>
        <taxon>Mycobacteriales</taxon>
        <taxon>Nocardiaceae</taxon>
        <taxon>Antrihabitans</taxon>
    </lineage>
</organism>
<reference evidence="1" key="1">
    <citation type="submission" date="2020-12" db="EMBL/GenBank/DDBJ databases">
        <title>Antrihabitans popcorni sp. nov. and Antrihabitans auranticaus sp. nov., isolated from a larva cave.</title>
        <authorList>
            <person name="Lee S.D."/>
            <person name="Kim I.S."/>
        </authorList>
    </citation>
    <scope>NUCLEOTIDE SEQUENCE</scope>
    <source>
        <strain evidence="1">YC3-6</strain>
    </source>
</reference>
<protein>
    <submittedName>
        <fullName evidence="1">Uncharacterized protein</fullName>
    </submittedName>
</protein>
<keyword evidence="2" id="KW-1185">Reference proteome</keyword>
<name>A0A934NX82_9NOCA</name>
<sequence>MRPDRDQLGGIVEVNDSFVGGRTCGTAGGGTDKPTLVIAVEKITAINYAASGCNQSRIPTTNSCYRS</sequence>
<evidence type="ECO:0000313" key="1">
    <source>
        <dbReference type="EMBL" id="MBJ8342927.1"/>
    </source>
</evidence>
<gene>
    <name evidence="1" type="ORF">JGU71_28965</name>
</gene>
<dbReference type="RefSeq" id="WP_199708624.1">
    <property type="nucleotide sequence ID" value="NZ_JAEMNV010000018.1"/>
</dbReference>
<dbReference type="EMBL" id="JAEMNV010000018">
    <property type="protein sequence ID" value="MBJ8342927.1"/>
    <property type="molecule type" value="Genomic_DNA"/>
</dbReference>
<proteinExistence type="predicted"/>
<dbReference type="AlphaFoldDB" id="A0A934NX82"/>
<accession>A0A934NX82</accession>
<dbReference type="Proteomes" id="UP000655868">
    <property type="component" value="Unassembled WGS sequence"/>
</dbReference>
<evidence type="ECO:0000313" key="2">
    <source>
        <dbReference type="Proteomes" id="UP000655868"/>
    </source>
</evidence>